<dbReference type="SUPFAM" id="SSF52540">
    <property type="entry name" value="P-loop containing nucleoside triphosphate hydrolases"/>
    <property type="match status" value="1"/>
</dbReference>
<dbReference type="EMBL" id="VCPC01000005">
    <property type="protein sequence ID" value="TMV09269.1"/>
    <property type="molecule type" value="Genomic_DNA"/>
</dbReference>
<evidence type="ECO:0000259" key="3">
    <source>
        <dbReference type="PROSITE" id="PS50893"/>
    </source>
</evidence>
<dbReference type="PROSITE" id="PS50893">
    <property type="entry name" value="ABC_TRANSPORTER_2"/>
    <property type="match status" value="1"/>
</dbReference>
<dbReference type="InterPro" id="IPR017871">
    <property type="entry name" value="ABC_transporter-like_CS"/>
</dbReference>
<keyword evidence="5" id="KW-1185">Reference proteome</keyword>
<dbReference type="InterPro" id="IPR051353">
    <property type="entry name" value="Tobamovirus_resist_UPF0261"/>
</dbReference>
<accession>A0ABY2X1V5</accession>
<evidence type="ECO:0000313" key="4">
    <source>
        <dbReference type="EMBL" id="TMV09269.1"/>
    </source>
</evidence>
<dbReference type="PANTHER" id="PTHR31862:SF1">
    <property type="entry name" value="UPF0261 DOMAIN PROTEIN (AFU_ORTHOLOGUE AFUA_1G10120)"/>
    <property type="match status" value="1"/>
</dbReference>
<dbReference type="Pfam" id="PF00005">
    <property type="entry name" value="ABC_tran"/>
    <property type="match status" value="1"/>
</dbReference>
<dbReference type="Gene3D" id="3.40.50.300">
    <property type="entry name" value="P-loop containing nucleotide triphosphate hydrolases"/>
    <property type="match status" value="1"/>
</dbReference>
<dbReference type="InterPro" id="IPR044122">
    <property type="entry name" value="UPF0261_N"/>
</dbReference>
<name>A0ABY2X1V5_9RHOB</name>
<dbReference type="Gene3D" id="3.40.50.12030">
    <property type="entry name" value="Uncharacterised protein family UPF0261, NC domain"/>
    <property type="match status" value="1"/>
</dbReference>
<organism evidence="4 5">
    <name type="scientific">Arenibacterium halophilum</name>
    <dbReference type="NCBI Taxonomy" id="2583821"/>
    <lineage>
        <taxon>Bacteria</taxon>
        <taxon>Pseudomonadati</taxon>
        <taxon>Pseudomonadota</taxon>
        <taxon>Alphaproteobacteria</taxon>
        <taxon>Rhodobacterales</taxon>
        <taxon>Paracoccaceae</taxon>
        <taxon>Arenibacterium</taxon>
    </lineage>
</organism>
<evidence type="ECO:0000256" key="2">
    <source>
        <dbReference type="ARBA" id="ARBA00022840"/>
    </source>
</evidence>
<evidence type="ECO:0000313" key="5">
    <source>
        <dbReference type="Proteomes" id="UP001191082"/>
    </source>
</evidence>
<dbReference type="NCBIfam" id="NF002673">
    <property type="entry name" value="PRK02399.1-1"/>
    <property type="match status" value="1"/>
</dbReference>
<dbReference type="InterPro" id="IPR003439">
    <property type="entry name" value="ABC_transporter-like_ATP-bd"/>
</dbReference>
<comment type="caution">
    <text evidence="4">The sequence shown here is derived from an EMBL/GenBank/DDBJ whole genome shotgun (WGS) entry which is preliminary data.</text>
</comment>
<protein>
    <submittedName>
        <fullName evidence="4">ABC transporter permease</fullName>
    </submittedName>
</protein>
<feature type="domain" description="ABC transporter" evidence="3">
    <location>
        <begin position="13"/>
        <end position="242"/>
    </location>
</feature>
<dbReference type="Pfam" id="PF23189">
    <property type="entry name" value="UPF0261_C"/>
    <property type="match status" value="1"/>
</dbReference>
<evidence type="ECO:0000256" key="1">
    <source>
        <dbReference type="ARBA" id="ARBA00022741"/>
    </source>
</evidence>
<gene>
    <name evidence="4" type="ORF">FGK64_19485</name>
</gene>
<dbReference type="InterPro" id="IPR027417">
    <property type="entry name" value="P-loop_NTPase"/>
</dbReference>
<dbReference type="PROSITE" id="PS00211">
    <property type="entry name" value="ABC_TRANSPORTER_1"/>
    <property type="match status" value="1"/>
</dbReference>
<keyword evidence="2" id="KW-0067">ATP-binding</keyword>
<dbReference type="CDD" id="cd15488">
    <property type="entry name" value="Tm-1-like"/>
    <property type="match status" value="1"/>
</dbReference>
<dbReference type="SMART" id="SM00382">
    <property type="entry name" value="AAA"/>
    <property type="match status" value="1"/>
</dbReference>
<dbReference type="PANTHER" id="PTHR31862">
    <property type="entry name" value="UPF0261 DOMAIN PROTEIN (AFU_ORTHOLOGUE AFUA_1G10120)"/>
    <property type="match status" value="1"/>
</dbReference>
<dbReference type="RefSeq" id="WP_138865541.1">
    <property type="nucleotide sequence ID" value="NZ_VCPC01000005.1"/>
</dbReference>
<dbReference type="Proteomes" id="UP001191082">
    <property type="component" value="Unassembled WGS sequence"/>
</dbReference>
<dbReference type="InterPro" id="IPR056778">
    <property type="entry name" value="UPF0261_C"/>
</dbReference>
<dbReference type="InterPro" id="IPR003593">
    <property type="entry name" value="AAA+_ATPase"/>
</dbReference>
<dbReference type="Gene3D" id="3.40.50.12020">
    <property type="entry name" value="Uncharacterised protein family UPF0261, NN domain"/>
    <property type="match status" value="1"/>
</dbReference>
<dbReference type="NCBIfam" id="NF002674">
    <property type="entry name" value="PRK02399.1-2"/>
    <property type="match status" value="1"/>
</dbReference>
<reference evidence="4 5" key="1">
    <citation type="submission" date="2019-05" db="EMBL/GenBank/DDBJ databases">
        <title>Marivita sp. nov. isolated from sea sediment.</title>
        <authorList>
            <person name="Kim W."/>
        </authorList>
    </citation>
    <scope>NUCLEOTIDE SEQUENCE [LARGE SCALE GENOMIC DNA]</scope>
    <source>
        <strain evidence="4 5">CAU 1492</strain>
    </source>
</reference>
<proteinExistence type="predicted"/>
<keyword evidence="1" id="KW-0547">Nucleotide-binding</keyword>
<dbReference type="CDD" id="cd03224">
    <property type="entry name" value="ABC_TM1139_LivF_branched"/>
    <property type="match status" value="1"/>
</dbReference>
<sequence>MAKADHSAPRAALTIENLHIYYGEAHVVQGVSLTLPKGVMSVVGRNGMGKTTLCNAITGLKEVRSGSIRLFGRELSRLEPHQIHNVGVAYVPQGRRVWPSLSVDEHLRLAATGGTDAAWTLDRVYQTFPRLHERRSNGGSQLSGGEQQMLAISRALLANPRLLVMDEPTEGLAPVIVDQVAEMLLQLGRDGDMAILVIEQNIGVATSVSDTVAIMVNGQINRTLDASVLAADRDLQQRLLGVGRHAEDDAAPDMPTPDQAQQAARDLSKVFVVSRGAGEASGPSGSIQTVSQLPNRWNLPASALHRDMTAQAKPEPEAPGRDMFRIPFAERVGRTVYVAGTFDTKSAELRYLADCIRKLGLPLRTVDLSTSQKPSRADVTATQVAGYHPQGGSAVFSGDRGRSVQAIGQAFARFMAEQRGIGGVISAGGSGGTSIATAGMRALPIGIPKVMISTVASGDTRAYVGASDINMFHSVTDVQGLNVISERVLANGAHAIAGMVAAMPTGAEMAASRARARPALGLTMFGVTTPCVQAVQKVMETDYDCLVFHATGTGGMAMETLGHSGLLAGFLDITTTEVADMIVGGVFPCDRDRFGAAIDTGLPWVGSCGALDMVNFGARDSVPDRFEGRNFVFHNPSVTLMRTTASECREIGEWIGQRINRMEGPVRFLIPEGGVSMLDRPGAQFHDPAANAALFEAIEGTVTRTARRQIVRVNANINDPAFSEALVSAFTAIAGRARRTA</sequence>
<dbReference type="Pfam" id="PF06792">
    <property type="entry name" value="UPF0261"/>
    <property type="match status" value="1"/>
</dbReference>